<evidence type="ECO:0000256" key="3">
    <source>
        <dbReference type="ARBA" id="ARBA00023163"/>
    </source>
</evidence>
<dbReference type="RefSeq" id="WP_323451310.1">
    <property type="nucleotide sequence ID" value="NZ_BSBI01000019.1"/>
</dbReference>
<dbReference type="PANTHER" id="PTHR44846:SF17">
    <property type="entry name" value="GNTR-FAMILY TRANSCRIPTIONAL REGULATOR"/>
    <property type="match status" value="1"/>
</dbReference>
<dbReference type="Proteomes" id="UP001291653">
    <property type="component" value="Unassembled WGS sequence"/>
</dbReference>
<keyword evidence="1" id="KW-0805">Transcription regulation</keyword>
<evidence type="ECO:0000256" key="1">
    <source>
        <dbReference type="ARBA" id="ARBA00023015"/>
    </source>
</evidence>
<keyword evidence="2" id="KW-0238">DNA-binding</keyword>
<reference evidence="5 6" key="1">
    <citation type="submission" date="2022-10" db="EMBL/GenBank/DDBJ databases">
        <title>Draft genome sequence of Streptomyces sp. YSPA8.</title>
        <authorList>
            <person name="Moriuchi R."/>
            <person name="Dohra H."/>
            <person name="Yamamura H."/>
            <person name="Kodani S."/>
        </authorList>
    </citation>
    <scope>NUCLEOTIDE SEQUENCE [LARGE SCALE GENOMIC DNA]</scope>
    <source>
        <strain evidence="5 6">YSPA8</strain>
    </source>
</reference>
<evidence type="ECO:0000313" key="5">
    <source>
        <dbReference type="EMBL" id="GLF99374.1"/>
    </source>
</evidence>
<dbReference type="InterPro" id="IPR036388">
    <property type="entry name" value="WH-like_DNA-bd_sf"/>
</dbReference>
<name>A0ABQ5P9U9_9ACTN</name>
<dbReference type="PANTHER" id="PTHR44846">
    <property type="entry name" value="MANNOSYL-D-GLYCERATE TRANSPORT/METABOLISM SYSTEM REPRESSOR MNGR-RELATED"/>
    <property type="match status" value="1"/>
</dbReference>
<keyword evidence="3" id="KW-0804">Transcription</keyword>
<protein>
    <submittedName>
        <fullName evidence="5">GntR family transcriptional regulator</fullName>
    </submittedName>
</protein>
<evidence type="ECO:0000256" key="2">
    <source>
        <dbReference type="ARBA" id="ARBA00023125"/>
    </source>
</evidence>
<dbReference type="SUPFAM" id="SSF46785">
    <property type="entry name" value="Winged helix' DNA-binding domain"/>
    <property type="match status" value="1"/>
</dbReference>
<dbReference type="CDD" id="cd07377">
    <property type="entry name" value="WHTH_GntR"/>
    <property type="match status" value="1"/>
</dbReference>
<feature type="domain" description="HTH gntR-type" evidence="4">
    <location>
        <begin position="7"/>
        <end position="74"/>
    </location>
</feature>
<dbReference type="InterPro" id="IPR050679">
    <property type="entry name" value="Bact_HTH_transcr_reg"/>
</dbReference>
<dbReference type="PRINTS" id="PR00035">
    <property type="entry name" value="HTHGNTR"/>
</dbReference>
<accession>A0ABQ5P9U9</accession>
<dbReference type="InterPro" id="IPR036390">
    <property type="entry name" value="WH_DNA-bd_sf"/>
</dbReference>
<evidence type="ECO:0000313" key="6">
    <source>
        <dbReference type="Proteomes" id="UP001291653"/>
    </source>
</evidence>
<dbReference type="Pfam" id="PF00392">
    <property type="entry name" value="GntR"/>
    <property type="match status" value="1"/>
</dbReference>
<evidence type="ECO:0000259" key="4">
    <source>
        <dbReference type="PROSITE" id="PS50949"/>
    </source>
</evidence>
<dbReference type="SMART" id="SM00345">
    <property type="entry name" value="HTH_GNTR"/>
    <property type="match status" value="1"/>
</dbReference>
<keyword evidence="6" id="KW-1185">Reference proteome</keyword>
<sequence length="82" mass="9477">MEFDPMRPKWQQIAEEITRRIERGEYPERFQLSEVRLAAEFGVNRDTMRKATRALRESGLITTVPNLGTFVRYSEGDGQGDA</sequence>
<dbReference type="EMBL" id="BSBI01000019">
    <property type="protein sequence ID" value="GLF99374.1"/>
    <property type="molecule type" value="Genomic_DNA"/>
</dbReference>
<comment type="caution">
    <text evidence="5">The sequence shown here is derived from an EMBL/GenBank/DDBJ whole genome shotgun (WGS) entry which is preliminary data.</text>
</comment>
<gene>
    <name evidence="5" type="ORF">SYYSPA8_33775</name>
</gene>
<organism evidence="5 6">
    <name type="scientific">Streptomyces yaizuensis</name>
    <dbReference type="NCBI Taxonomy" id="2989713"/>
    <lineage>
        <taxon>Bacteria</taxon>
        <taxon>Bacillati</taxon>
        <taxon>Actinomycetota</taxon>
        <taxon>Actinomycetes</taxon>
        <taxon>Kitasatosporales</taxon>
        <taxon>Streptomycetaceae</taxon>
        <taxon>Streptomyces</taxon>
    </lineage>
</organism>
<proteinExistence type="predicted"/>
<dbReference type="Gene3D" id="1.10.10.10">
    <property type="entry name" value="Winged helix-like DNA-binding domain superfamily/Winged helix DNA-binding domain"/>
    <property type="match status" value="1"/>
</dbReference>
<dbReference type="PROSITE" id="PS50949">
    <property type="entry name" value="HTH_GNTR"/>
    <property type="match status" value="1"/>
</dbReference>
<dbReference type="InterPro" id="IPR000524">
    <property type="entry name" value="Tscrpt_reg_HTH_GntR"/>
</dbReference>